<dbReference type="PANTHER" id="PTHR30146:SF109">
    <property type="entry name" value="HTH-TYPE TRANSCRIPTIONAL REGULATOR GALS"/>
    <property type="match status" value="1"/>
</dbReference>
<dbReference type="AlphaFoldDB" id="A0A3D9R3A2"/>
<sequence>MKIIVPHEYAPSHEANIYTLVISYGLMLIAAVIAWVTGRKSRATEPLFFLKLLGYVFLSVFTFRIDHFALPLGLLIAYMMMRRTQHNRPVKQTAILFGGMLFLFSFYPLAERLDELVDPPHKISTYLNRNLDPTKQGFNMTVLDYDNKVRALLVEKEPESVELYKELAASSSIESGFGIVPMLSEPNITIELRQSHKQARFSELQLQFDREGRYFTLYNGGNIYNFESTEQFRKLFKQKVKPLVEPQASVTTDRSSLKGDSGLFFRGIAGAPGANNISIDQLRSWKDAGLRMVLAHFFFPQLNIPYVIVDNLTGGYLATEHLVSLGHRRIGIIVTGNSLIDINQEFSLRLQGYKLALTQHGIAFDESLVSVMAGNEELEEMGYEGTKQLLALPDKPTAIFATSDYKAFGAIRAGKEQGIAIPGQLSIVGYDNVVQSRYTSPALTTVNQNTERMGKRAVELLLRPWSEKDMQEHWVKEEIVPKLLVRNSTTVVGITV</sequence>
<feature type="transmembrane region" description="Helical" evidence="4">
    <location>
        <begin position="56"/>
        <end position="81"/>
    </location>
</feature>
<keyword evidence="4" id="KW-1133">Transmembrane helix</keyword>
<dbReference type="Proteomes" id="UP000256304">
    <property type="component" value="Unassembled WGS sequence"/>
</dbReference>
<dbReference type="CDD" id="cd06267">
    <property type="entry name" value="PBP1_LacI_sugar_binding-like"/>
    <property type="match status" value="1"/>
</dbReference>
<dbReference type="GO" id="GO:0003700">
    <property type="term" value="F:DNA-binding transcription factor activity"/>
    <property type="evidence" value="ECO:0007669"/>
    <property type="project" value="TreeGrafter"/>
</dbReference>
<dbReference type="InterPro" id="IPR028082">
    <property type="entry name" value="Peripla_BP_I"/>
</dbReference>
<dbReference type="EMBL" id="QTTN01000030">
    <property type="protein sequence ID" value="REE70464.1"/>
    <property type="molecule type" value="Genomic_DNA"/>
</dbReference>
<evidence type="ECO:0000256" key="2">
    <source>
        <dbReference type="ARBA" id="ARBA00023125"/>
    </source>
</evidence>
<keyword evidence="4" id="KW-0812">Transmembrane</keyword>
<evidence type="ECO:0000259" key="5">
    <source>
        <dbReference type="Pfam" id="PF13377"/>
    </source>
</evidence>
<evidence type="ECO:0000256" key="1">
    <source>
        <dbReference type="ARBA" id="ARBA00023015"/>
    </source>
</evidence>
<dbReference type="InterPro" id="IPR046335">
    <property type="entry name" value="LacI/GalR-like_sensor"/>
</dbReference>
<dbReference type="RefSeq" id="WP_116191120.1">
    <property type="nucleotide sequence ID" value="NZ_QTTN01000030.1"/>
</dbReference>
<gene>
    <name evidence="6" type="ORF">A8990_13018</name>
</gene>
<organism evidence="6 7">
    <name type="scientific">Paenibacillus taihuensis</name>
    <dbReference type="NCBI Taxonomy" id="1156355"/>
    <lineage>
        <taxon>Bacteria</taxon>
        <taxon>Bacillati</taxon>
        <taxon>Bacillota</taxon>
        <taxon>Bacilli</taxon>
        <taxon>Bacillales</taxon>
        <taxon>Paenibacillaceae</taxon>
        <taxon>Paenibacillus</taxon>
    </lineage>
</organism>
<accession>A0A3D9R3A2</accession>
<protein>
    <submittedName>
        <fullName evidence="6">Substrate-binding family protein</fullName>
    </submittedName>
</protein>
<keyword evidence="7" id="KW-1185">Reference proteome</keyword>
<evidence type="ECO:0000313" key="7">
    <source>
        <dbReference type="Proteomes" id="UP000256304"/>
    </source>
</evidence>
<proteinExistence type="predicted"/>
<dbReference type="PANTHER" id="PTHR30146">
    <property type="entry name" value="LACI-RELATED TRANSCRIPTIONAL REPRESSOR"/>
    <property type="match status" value="1"/>
</dbReference>
<comment type="caution">
    <text evidence="6">The sequence shown here is derived from an EMBL/GenBank/DDBJ whole genome shotgun (WGS) entry which is preliminary data.</text>
</comment>
<keyword evidence="4" id="KW-0472">Membrane</keyword>
<dbReference type="SUPFAM" id="SSF53822">
    <property type="entry name" value="Periplasmic binding protein-like I"/>
    <property type="match status" value="1"/>
</dbReference>
<dbReference type="Gene3D" id="3.40.50.2300">
    <property type="match status" value="2"/>
</dbReference>
<reference evidence="6 7" key="1">
    <citation type="submission" date="2018-08" db="EMBL/GenBank/DDBJ databases">
        <title>Genomic Encyclopedia of Type Strains, Phase III (KMG-III): the genomes of soil and plant-associated and newly described type strains.</title>
        <authorList>
            <person name="Whitman W."/>
        </authorList>
    </citation>
    <scope>NUCLEOTIDE SEQUENCE [LARGE SCALE GENOMIC DNA]</scope>
    <source>
        <strain evidence="6 7">CGMCC 1.10966</strain>
    </source>
</reference>
<name>A0A3D9R3A2_9BACL</name>
<feature type="transmembrane region" description="Helical" evidence="4">
    <location>
        <begin position="17"/>
        <end position="36"/>
    </location>
</feature>
<evidence type="ECO:0000313" key="6">
    <source>
        <dbReference type="EMBL" id="REE70464.1"/>
    </source>
</evidence>
<keyword evidence="3" id="KW-0804">Transcription</keyword>
<dbReference type="GO" id="GO:0000976">
    <property type="term" value="F:transcription cis-regulatory region binding"/>
    <property type="evidence" value="ECO:0007669"/>
    <property type="project" value="TreeGrafter"/>
</dbReference>
<dbReference type="Pfam" id="PF13377">
    <property type="entry name" value="Peripla_BP_3"/>
    <property type="match status" value="1"/>
</dbReference>
<keyword evidence="2" id="KW-0238">DNA-binding</keyword>
<feature type="domain" description="Transcriptional regulator LacI/GalR-like sensor" evidence="5">
    <location>
        <begin position="319"/>
        <end position="489"/>
    </location>
</feature>
<feature type="transmembrane region" description="Helical" evidence="4">
    <location>
        <begin position="93"/>
        <end position="110"/>
    </location>
</feature>
<evidence type="ECO:0000256" key="3">
    <source>
        <dbReference type="ARBA" id="ARBA00023163"/>
    </source>
</evidence>
<evidence type="ECO:0000256" key="4">
    <source>
        <dbReference type="SAM" id="Phobius"/>
    </source>
</evidence>
<keyword evidence="1" id="KW-0805">Transcription regulation</keyword>
<dbReference type="OrthoDB" id="9813468at2"/>